<sequence length="69" mass="7962">MQWELNPYNDELYIILIQKAIDKAEDIIKVATYFGVDLTAKKDLIAIEYLNNIIGTTEEDAWSAKRKIS</sequence>
<evidence type="ECO:0000313" key="2">
    <source>
        <dbReference type="Proteomes" id="UP000286186"/>
    </source>
</evidence>
<protein>
    <submittedName>
        <fullName evidence="1">Uncharacterized protein</fullName>
    </submittedName>
</protein>
<reference evidence="1 2" key="1">
    <citation type="submission" date="2018-08" db="EMBL/GenBank/DDBJ databases">
        <title>A genome reference for cultivated species of the human gut microbiota.</title>
        <authorList>
            <person name="Zou Y."/>
            <person name="Xue W."/>
            <person name="Luo G."/>
        </authorList>
    </citation>
    <scope>NUCLEOTIDE SEQUENCE [LARGE SCALE GENOMIC DNA]</scope>
    <source>
        <strain evidence="1 2">AM23-22</strain>
    </source>
</reference>
<evidence type="ECO:0000313" key="1">
    <source>
        <dbReference type="EMBL" id="RHF86884.1"/>
    </source>
</evidence>
<organism evidence="1 2">
    <name type="scientific">Eubacterium ventriosum</name>
    <dbReference type="NCBI Taxonomy" id="39496"/>
    <lineage>
        <taxon>Bacteria</taxon>
        <taxon>Bacillati</taxon>
        <taxon>Bacillota</taxon>
        <taxon>Clostridia</taxon>
        <taxon>Eubacteriales</taxon>
        <taxon>Eubacteriaceae</taxon>
        <taxon>Eubacterium</taxon>
    </lineage>
</organism>
<comment type="caution">
    <text evidence="1">The sequence shown here is derived from an EMBL/GenBank/DDBJ whole genome shotgun (WGS) entry which is preliminary data.</text>
</comment>
<name>A0A414R1J3_9FIRM</name>
<accession>A0A414R1J3</accession>
<dbReference type="Proteomes" id="UP000286186">
    <property type="component" value="Unassembled WGS sequence"/>
</dbReference>
<dbReference type="AlphaFoldDB" id="A0A414R1J3"/>
<dbReference type="RefSeq" id="WP_118232049.1">
    <property type="nucleotide sequence ID" value="NZ_JBGLBX010000003.1"/>
</dbReference>
<proteinExistence type="predicted"/>
<dbReference type="EMBL" id="QRHR01000017">
    <property type="protein sequence ID" value="RHF86884.1"/>
    <property type="molecule type" value="Genomic_DNA"/>
</dbReference>
<gene>
    <name evidence="1" type="ORF">DW652_11295</name>
</gene>